<dbReference type="InterPro" id="IPR036638">
    <property type="entry name" value="HLH_DNA-bd_sf"/>
</dbReference>
<dbReference type="GO" id="GO:0046983">
    <property type="term" value="F:protein dimerization activity"/>
    <property type="evidence" value="ECO:0007669"/>
    <property type="project" value="InterPro"/>
</dbReference>
<accession>A0A4U2YGN4</accession>
<organism evidence="1 2">
    <name type="scientific">Brevibacillus antibioticus</name>
    <dbReference type="NCBI Taxonomy" id="2570228"/>
    <lineage>
        <taxon>Bacteria</taxon>
        <taxon>Bacillati</taxon>
        <taxon>Bacillota</taxon>
        <taxon>Bacilli</taxon>
        <taxon>Bacillales</taxon>
        <taxon>Paenibacillaceae</taxon>
        <taxon>Brevibacillus</taxon>
    </lineage>
</organism>
<reference evidence="1 2" key="1">
    <citation type="submission" date="2019-04" db="EMBL/GenBank/DDBJ databases">
        <title>Whole genome sequencing of Brevibacillus sp. TGS2-1.</title>
        <authorList>
            <person name="Choi A."/>
        </authorList>
    </citation>
    <scope>NUCLEOTIDE SEQUENCE [LARGE SCALE GENOMIC DNA]</scope>
    <source>
        <strain evidence="1 2">TGS2-1</strain>
    </source>
</reference>
<dbReference type="GO" id="GO:0043937">
    <property type="term" value="P:regulation of sporulation"/>
    <property type="evidence" value="ECO:0007669"/>
    <property type="project" value="InterPro"/>
</dbReference>
<comment type="caution">
    <text evidence="1">The sequence shown here is derived from an EMBL/GenBank/DDBJ whole genome shotgun (WGS) entry which is preliminary data.</text>
</comment>
<evidence type="ECO:0000313" key="1">
    <source>
        <dbReference type="EMBL" id="TKI59362.1"/>
    </source>
</evidence>
<dbReference type="Proteomes" id="UP000307841">
    <property type="component" value="Unassembled WGS sequence"/>
</dbReference>
<dbReference type="Gene3D" id="4.10.280.10">
    <property type="entry name" value="Helix-loop-helix DNA-binding domain"/>
    <property type="match status" value="1"/>
</dbReference>
<dbReference type="EMBL" id="SZNK01000001">
    <property type="protein sequence ID" value="TKI59362.1"/>
    <property type="molecule type" value="Genomic_DNA"/>
</dbReference>
<dbReference type="SUPFAM" id="SSF140500">
    <property type="entry name" value="BAS1536-like"/>
    <property type="match status" value="1"/>
</dbReference>
<name>A0A4U2YGN4_9BACL</name>
<proteinExistence type="predicted"/>
<keyword evidence="2" id="KW-1185">Reference proteome</keyword>
<protein>
    <submittedName>
        <fullName evidence="1">Aspartyl-phosphate phosphatase Spo0E family protein</fullName>
    </submittedName>
</protein>
<dbReference type="Pfam" id="PF09388">
    <property type="entry name" value="SpoOE-like"/>
    <property type="match status" value="1"/>
</dbReference>
<dbReference type="InterPro" id="IPR037208">
    <property type="entry name" value="Spo0E-like_sf"/>
</dbReference>
<dbReference type="OrthoDB" id="2472665at2"/>
<dbReference type="AlphaFoldDB" id="A0A4U2YGN4"/>
<evidence type="ECO:0000313" key="2">
    <source>
        <dbReference type="Proteomes" id="UP000307841"/>
    </source>
</evidence>
<gene>
    <name evidence="1" type="ORF">E8L90_18885</name>
</gene>
<dbReference type="InterPro" id="IPR018540">
    <property type="entry name" value="Spo0E-like"/>
</dbReference>
<sequence>MIEDLKKELEDAVSKYGLSHSIVIDLSQELDKYIVECQKRKLVSTKLFNERR</sequence>